<organism evidence="2 3">
    <name type="scientific">Paraconiothyrium brasiliense</name>
    <dbReference type="NCBI Taxonomy" id="300254"/>
    <lineage>
        <taxon>Eukaryota</taxon>
        <taxon>Fungi</taxon>
        <taxon>Dikarya</taxon>
        <taxon>Ascomycota</taxon>
        <taxon>Pezizomycotina</taxon>
        <taxon>Dothideomycetes</taxon>
        <taxon>Pleosporomycetidae</taxon>
        <taxon>Pleosporales</taxon>
        <taxon>Massarineae</taxon>
        <taxon>Didymosphaeriaceae</taxon>
        <taxon>Paraconiothyrium</taxon>
    </lineage>
</organism>
<dbReference type="PANTHER" id="PTHR48011:SF51">
    <property type="entry name" value="PROTEIN KINASE SUPERFAMILY PROTEIN"/>
    <property type="match status" value="1"/>
</dbReference>
<dbReference type="InterPro" id="IPR000719">
    <property type="entry name" value="Prot_kinase_dom"/>
</dbReference>
<evidence type="ECO:0000313" key="2">
    <source>
        <dbReference type="EMBL" id="KAL1606649.1"/>
    </source>
</evidence>
<dbReference type="PANTHER" id="PTHR48011">
    <property type="entry name" value="CCR4-NOT TRANSCRIPTIONAL COMPLEX SUBUNIT CAF120-RELATED"/>
    <property type="match status" value="1"/>
</dbReference>
<dbReference type="PROSITE" id="PS50011">
    <property type="entry name" value="PROTEIN_KINASE_DOM"/>
    <property type="match status" value="1"/>
</dbReference>
<dbReference type="SMART" id="SM00220">
    <property type="entry name" value="S_TKc"/>
    <property type="match status" value="1"/>
</dbReference>
<keyword evidence="3" id="KW-1185">Reference proteome</keyword>
<protein>
    <recommendedName>
        <fullName evidence="1">Protein kinase domain-containing protein</fullName>
    </recommendedName>
</protein>
<feature type="domain" description="Protein kinase" evidence="1">
    <location>
        <begin position="19"/>
        <end position="329"/>
    </location>
</feature>
<dbReference type="Pfam" id="PF00069">
    <property type="entry name" value="Pkinase"/>
    <property type="match status" value="1"/>
</dbReference>
<dbReference type="CDD" id="cd00180">
    <property type="entry name" value="PKc"/>
    <property type="match status" value="1"/>
</dbReference>
<proteinExistence type="predicted"/>
<reference evidence="2 3" key="1">
    <citation type="submission" date="2024-02" db="EMBL/GenBank/DDBJ databases">
        <title>De novo assembly and annotation of 12 fungi associated with fruit tree decline syndrome in Ontario, Canada.</title>
        <authorList>
            <person name="Sulman M."/>
            <person name="Ellouze W."/>
            <person name="Ilyukhin E."/>
        </authorList>
    </citation>
    <scope>NUCLEOTIDE SEQUENCE [LARGE SCALE GENOMIC DNA]</scope>
    <source>
        <strain evidence="2 3">M42-189</strain>
    </source>
</reference>
<evidence type="ECO:0000259" key="1">
    <source>
        <dbReference type="PROSITE" id="PS50011"/>
    </source>
</evidence>
<comment type="caution">
    <text evidence="2">The sequence shown here is derived from an EMBL/GenBank/DDBJ whole genome shotgun (WGS) entry which is preliminary data.</text>
</comment>
<name>A0ABR3RQE2_9PLEO</name>
<dbReference type="Gene3D" id="1.10.510.10">
    <property type="entry name" value="Transferase(Phosphotransferase) domain 1"/>
    <property type="match status" value="1"/>
</dbReference>
<dbReference type="SUPFAM" id="SSF56112">
    <property type="entry name" value="Protein kinase-like (PK-like)"/>
    <property type="match status" value="1"/>
</dbReference>
<dbReference type="InterPro" id="IPR052751">
    <property type="entry name" value="Plant_MAPKKK"/>
</dbReference>
<dbReference type="Proteomes" id="UP001521785">
    <property type="component" value="Unassembled WGS sequence"/>
</dbReference>
<dbReference type="InterPro" id="IPR011009">
    <property type="entry name" value="Kinase-like_dom_sf"/>
</dbReference>
<dbReference type="EMBL" id="JAKJXO020000004">
    <property type="protein sequence ID" value="KAL1606649.1"/>
    <property type="molecule type" value="Genomic_DNA"/>
</dbReference>
<accession>A0ABR3RQE2</accession>
<gene>
    <name evidence="2" type="ORF">SLS60_004055</name>
</gene>
<sequence>MSAHTNPQWKDAQTFRSSFTFKGGVAAGMDGTVSHWQNRTTGQSVAVKTANFGRSAILQKEVAVLKKVPPYEYLVALLTDFQDWQPVGPALVFELAPWGDMFSYRKALRMQVGGDGVPEISLWKFLRDMSLGLDWLHNCTGEPHIHGDLKPENVLVFSPPGWNNQDVPLLPTFKICDVGRLLPLSKTTNFHGTYEFGPPFAERGVKQTPSCDVYSIGASMQWFALGILPVMSNVEFIKLQKEEGGPIPSLQDLKYDEAWRAKLPPVYRPLDASIDFQKHIMKLERPVPPCSHELNKWYAKITEVELEKRISSRSLARKLVPLADIHIQMANRKRCYEVARQGYNEANARHQAKPNWRY</sequence>
<evidence type="ECO:0000313" key="3">
    <source>
        <dbReference type="Proteomes" id="UP001521785"/>
    </source>
</evidence>